<evidence type="ECO:0000313" key="2">
    <source>
        <dbReference type="Proteomes" id="UP001185779"/>
    </source>
</evidence>
<gene>
    <name evidence="1" type="ORF">R3P94_21960</name>
</gene>
<organism evidence="1 2">
    <name type="scientific">Gordonia amicalis</name>
    <dbReference type="NCBI Taxonomy" id="89053"/>
    <lineage>
        <taxon>Bacteria</taxon>
        <taxon>Bacillati</taxon>
        <taxon>Actinomycetota</taxon>
        <taxon>Actinomycetes</taxon>
        <taxon>Mycobacteriales</taxon>
        <taxon>Gordoniaceae</taxon>
        <taxon>Gordonia</taxon>
    </lineage>
</organism>
<evidence type="ECO:0000313" key="1">
    <source>
        <dbReference type="EMBL" id="MDV6309937.1"/>
    </source>
</evidence>
<dbReference type="RefSeq" id="WP_317505648.1">
    <property type="nucleotide sequence ID" value="NZ_JAWLKI010000038.1"/>
</dbReference>
<reference evidence="1 2" key="1">
    <citation type="submission" date="2023-10" db="EMBL/GenBank/DDBJ databases">
        <title>Development of a sustainable strategy for remediation of hydrocarbon-contaminated territories based on the waste exchange concept.</title>
        <authorList>
            <person name="Krivoruchko A."/>
        </authorList>
    </citation>
    <scope>NUCLEOTIDE SEQUENCE [LARGE SCALE GENOMIC DNA]</scope>
    <source>
        <strain evidence="1 2">IEGM 1266</strain>
    </source>
</reference>
<name>A0ABU4DJM2_9ACTN</name>
<proteinExistence type="predicted"/>
<keyword evidence="2" id="KW-1185">Reference proteome</keyword>
<dbReference type="Proteomes" id="UP001185779">
    <property type="component" value="Unassembled WGS sequence"/>
</dbReference>
<dbReference type="EMBL" id="JAWLKI010000038">
    <property type="protein sequence ID" value="MDV6309937.1"/>
    <property type="molecule type" value="Genomic_DNA"/>
</dbReference>
<comment type="caution">
    <text evidence="1">The sequence shown here is derived from an EMBL/GenBank/DDBJ whole genome shotgun (WGS) entry which is preliminary data.</text>
</comment>
<sequence>MTDPNTADLDQVRDQIDALKIVEAQIKALTETKTSLQNDIKAVLGDNEVGTLDGDTVFTWTRSKRNALDQKALKAEQPEIVARYMTATEVRSFRWAE</sequence>
<protein>
    <submittedName>
        <fullName evidence="1">Uncharacterized protein</fullName>
    </submittedName>
</protein>
<accession>A0ABU4DJM2</accession>